<reference evidence="4 5" key="1">
    <citation type="submission" date="2024-06" db="EMBL/GenBank/DDBJ databases">
        <title>Sequencing the genomes of 1000 actinobacteria strains.</title>
        <authorList>
            <person name="Klenk H.-P."/>
        </authorList>
    </citation>
    <scope>NUCLEOTIDE SEQUENCE [LARGE SCALE GENOMIC DNA]</scope>
    <source>
        <strain evidence="4 5">DSM 44265</strain>
    </source>
</reference>
<dbReference type="Proteomes" id="UP001549139">
    <property type="component" value="Unassembled WGS sequence"/>
</dbReference>
<feature type="region of interest" description="Disordered" evidence="1">
    <location>
        <begin position="153"/>
        <end position="215"/>
    </location>
</feature>
<keyword evidence="2" id="KW-0472">Membrane</keyword>
<feature type="transmembrane region" description="Helical" evidence="2">
    <location>
        <begin position="120"/>
        <end position="139"/>
    </location>
</feature>
<feature type="transmembrane region" description="Helical" evidence="2">
    <location>
        <begin position="16"/>
        <end position="38"/>
    </location>
</feature>
<sequence>MSHVSSRNSPSPSATFVGLPTGSGISIIFAALFTGALISLSTALIGWPFLTLYAVAVIAVVTLVNPKGLFLSVASAPILFVGAVLFTGWVMARGDIAAGSASGKAALLLVFYPVTEMFPLLFAVTLGSLVIASVRIGLIKRYNAQLRRRESAERARVHRSNRRTNAEGQRARERAASVSVQELLRRADSERTTKRPPRTGSSRITDRLGEDLYKG</sequence>
<dbReference type="EMBL" id="JBEPNZ010000001">
    <property type="protein sequence ID" value="MET3943377.1"/>
    <property type="molecule type" value="Genomic_DNA"/>
</dbReference>
<keyword evidence="2" id="KW-1133">Transmembrane helix</keyword>
<evidence type="ECO:0000313" key="4">
    <source>
        <dbReference type="EMBL" id="MET3943377.1"/>
    </source>
</evidence>
<gene>
    <name evidence="4" type="ORF">JOF50_000176</name>
</gene>
<name>A0ABV2NV32_9CORY</name>
<evidence type="ECO:0000259" key="3">
    <source>
        <dbReference type="Pfam" id="PF20177"/>
    </source>
</evidence>
<feature type="compositionally biased region" description="Basic and acidic residues" evidence="1">
    <location>
        <begin position="183"/>
        <end position="193"/>
    </location>
</feature>
<evidence type="ECO:0000313" key="5">
    <source>
        <dbReference type="Proteomes" id="UP001549139"/>
    </source>
</evidence>
<feature type="transmembrane region" description="Helical" evidence="2">
    <location>
        <begin position="45"/>
        <end position="64"/>
    </location>
</feature>
<protein>
    <recommendedName>
        <fullName evidence="3">DUF6542 domain-containing protein</fullName>
    </recommendedName>
</protein>
<evidence type="ECO:0000256" key="2">
    <source>
        <dbReference type="SAM" id="Phobius"/>
    </source>
</evidence>
<comment type="caution">
    <text evidence="4">The sequence shown here is derived from an EMBL/GenBank/DDBJ whole genome shotgun (WGS) entry which is preliminary data.</text>
</comment>
<feature type="compositionally biased region" description="Basic and acidic residues" evidence="1">
    <location>
        <begin position="204"/>
        <end position="215"/>
    </location>
</feature>
<dbReference type="Pfam" id="PF20177">
    <property type="entry name" value="DUF6542"/>
    <property type="match status" value="1"/>
</dbReference>
<organism evidence="4 5">
    <name type="scientific">Corynebacterium mucifaciens</name>
    <dbReference type="NCBI Taxonomy" id="57171"/>
    <lineage>
        <taxon>Bacteria</taxon>
        <taxon>Bacillati</taxon>
        <taxon>Actinomycetota</taxon>
        <taxon>Actinomycetes</taxon>
        <taxon>Mycobacteriales</taxon>
        <taxon>Corynebacteriaceae</taxon>
        <taxon>Corynebacterium</taxon>
    </lineage>
</organism>
<keyword evidence="2" id="KW-0812">Transmembrane</keyword>
<keyword evidence="5" id="KW-1185">Reference proteome</keyword>
<dbReference type="RefSeq" id="WP_210728881.1">
    <property type="nucleotide sequence ID" value="NZ_JAAXPF010000001.1"/>
</dbReference>
<feature type="transmembrane region" description="Helical" evidence="2">
    <location>
        <begin position="70"/>
        <end position="89"/>
    </location>
</feature>
<feature type="domain" description="DUF6542" evidence="3">
    <location>
        <begin position="18"/>
        <end position="140"/>
    </location>
</feature>
<proteinExistence type="predicted"/>
<dbReference type="InterPro" id="IPR046672">
    <property type="entry name" value="DUF6542"/>
</dbReference>
<evidence type="ECO:0000256" key="1">
    <source>
        <dbReference type="SAM" id="MobiDB-lite"/>
    </source>
</evidence>
<accession>A0ABV2NV32</accession>